<dbReference type="Pfam" id="PF04434">
    <property type="entry name" value="SWIM"/>
    <property type="match status" value="1"/>
</dbReference>
<proteinExistence type="predicted"/>
<dbReference type="OrthoDB" id="7821105at2"/>
<comment type="caution">
    <text evidence="1">The sequence shown here is derived from an EMBL/GenBank/DDBJ whole genome shotgun (WGS) entry which is preliminary data.</text>
</comment>
<dbReference type="PROSITE" id="PS50966">
    <property type="entry name" value="ZF_SWIM"/>
    <property type="match status" value="1"/>
</dbReference>
<protein>
    <submittedName>
        <fullName evidence="1">SWIM zinc finger family protein</fullName>
    </submittedName>
</protein>
<dbReference type="GO" id="GO:0008270">
    <property type="term" value="F:zinc ion binding"/>
    <property type="evidence" value="ECO:0007669"/>
    <property type="project" value="InterPro"/>
</dbReference>
<reference evidence="1" key="1">
    <citation type="submission" date="2020-05" db="EMBL/GenBank/DDBJ databases">
        <title>Chitinophaga laudate sp. nov., isolated from a tropical peat swamp.</title>
        <authorList>
            <person name="Goh C.B.S."/>
            <person name="Lee M.S."/>
            <person name="Parimannan S."/>
            <person name="Pasbakhsh P."/>
            <person name="Yule C.M."/>
            <person name="Rajandas H."/>
            <person name="Loke S."/>
            <person name="Croft L."/>
            <person name="Tan J.B.L."/>
        </authorList>
    </citation>
    <scope>NUCLEOTIDE SEQUENCE</scope>
    <source>
        <strain evidence="1">Mgbs1</strain>
    </source>
</reference>
<organism evidence="1 2">
    <name type="scientific">Chitinophaga solisilvae</name>
    <dbReference type="NCBI Taxonomy" id="1233460"/>
    <lineage>
        <taxon>Bacteria</taxon>
        <taxon>Pseudomonadati</taxon>
        <taxon>Bacteroidota</taxon>
        <taxon>Chitinophagia</taxon>
        <taxon>Chitinophagales</taxon>
        <taxon>Chitinophagaceae</taxon>
        <taxon>Chitinophaga</taxon>
    </lineage>
</organism>
<dbReference type="Proteomes" id="UP000281028">
    <property type="component" value="Unassembled WGS sequence"/>
</dbReference>
<keyword evidence="2" id="KW-1185">Reference proteome</keyword>
<gene>
    <name evidence="1" type="ORF">ECE50_026305</name>
</gene>
<dbReference type="InterPro" id="IPR007527">
    <property type="entry name" value="Znf_SWIM"/>
</dbReference>
<accession>A0A3S1CZD2</accession>
<name>A0A3S1CZD2_9BACT</name>
<evidence type="ECO:0000313" key="1">
    <source>
        <dbReference type="EMBL" id="NSL90363.1"/>
    </source>
</evidence>
<dbReference type="EMBL" id="RIAR02000001">
    <property type="protein sequence ID" value="NSL90363.1"/>
    <property type="molecule type" value="Genomic_DNA"/>
</dbReference>
<evidence type="ECO:0000313" key="2">
    <source>
        <dbReference type="Proteomes" id="UP000281028"/>
    </source>
</evidence>
<sequence>MSDIITYHYNIPSVLHTGGSSGSLRLSGFNETAGTEMPVFFDGKLQQPYVTARCLIALSNVVKASFSLSTAMAAMVKDPIITAGNNKLRFEGFSLCAGVYARVDLLPGSHTGDFPASGTVNVDFNQPMINALGAVGRNTKLQLQVGNRHVSMQSSASGKVTEKKVPLPVKWLKGLTSVQLLMAGTEQALLFNKMQLLQLFQGIPSGQVKTDYYLFMRGGRPQLTPVKMPGAVCIGGIHRLKLLEPLLPLADELRVYAREDMQCTVWQLHFGPVRFSLALSREAWRGFSGEGAALESLIADIPESWITRFDQRSYENQEFNITLRAVKEQISFQQIDNLTARLAAMGLLGYDTADNTWFYRRLPFRLSRLLSLNPRMKGAEQLLTTGGVTIIAKDKVRTEARVAGTVVTHTVILESGKDKCTCTWFSRNQGERGDCKHILAVKKKLSGDI</sequence>
<dbReference type="AlphaFoldDB" id="A0A3S1CZD2"/>